<dbReference type="Pfam" id="PF13442">
    <property type="entry name" value="Cytochrome_CBB3"/>
    <property type="match status" value="1"/>
</dbReference>
<protein>
    <recommendedName>
        <fullName evidence="6">Cytochrome c domain-containing protein</fullName>
    </recommendedName>
</protein>
<dbReference type="GO" id="GO:0046872">
    <property type="term" value="F:metal ion binding"/>
    <property type="evidence" value="ECO:0007669"/>
    <property type="project" value="UniProtKB-KW"/>
</dbReference>
<dbReference type="InterPro" id="IPR036909">
    <property type="entry name" value="Cyt_c-like_dom_sf"/>
</dbReference>
<dbReference type="SUPFAM" id="SSF46626">
    <property type="entry name" value="Cytochrome c"/>
    <property type="match status" value="1"/>
</dbReference>
<organism evidence="7 8">
    <name type="scientific">Candidatus Sungbacteria bacterium RIFCSPHIGHO2_02_FULL_51_29</name>
    <dbReference type="NCBI Taxonomy" id="1802273"/>
    <lineage>
        <taxon>Bacteria</taxon>
        <taxon>Candidatus Sungiibacteriota</taxon>
    </lineage>
</organism>
<dbReference type="Proteomes" id="UP000177811">
    <property type="component" value="Unassembled WGS sequence"/>
</dbReference>
<evidence type="ECO:0000256" key="2">
    <source>
        <dbReference type="ARBA" id="ARBA00022723"/>
    </source>
</evidence>
<dbReference type="EMBL" id="MHQL01000006">
    <property type="protein sequence ID" value="OHA03875.1"/>
    <property type="molecule type" value="Genomic_DNA"/>
</dbReference>
<evidence type="ECO:0000256" key="5">
    <source>
        <dbReference type="SAM" id="MobiDB-lite"/>
    </source>
</evidence>
<evidence type="ECO:0000256" key="3">
    <source>
        <dbReference type="ARBA" id="ARBA00023004"/>
    </source>
</evidence>
<feature type="region of interest" description="Disordered" evidence="5">
    <location>
        <begin position="1"/>
        <end position="33"/>
    </location>
</feature>
<keyword evidence="1 4" id="KW-0349">Heme</keyword>
<dbReference type="GO" id="GO:0009055">
    <property type="term" value="F:electron transfer activity"/>
    <property type="evidence" value="ECO:0007669"/>
    <property type="project" value="InterPro"/>
</dbReference>
<dbReference type="Gene3D" id="1.10.760.10">
    <property type="entry name" value="Cytochrome c-like domain"/>
    <property type="match status" value="1"/>
</dbReference>
<dbReference type="InterPro" id="IPR009056">
    <property type="entry name" value="Cyt_c-like_dom"/>
</dbReference>
<dbReference type="AlphaFoldDB" id="A0A1G2KWQ5"/>
<proteinExistence type="predicted"/>
<feature type="domain" description="Cytochrome c" evidence="6">
    <location>
        <begin position="5"/>
        <end position="89"/>
    </location>
</feature>
<name>A0A1G2KWQ5_9BACT</name>
<evidence type="ECO:0000313" key="7">
    <source>
        <dbReference type="EMBL" id="OHA03875.1"/>
    </source>
</evidence>
<gene>
    <name evidence="7" type="ORF">A3C16_01165</name>
</gene>
<comment type="caution">
    <text evidence="7">The sequence shown here is derived from an EMBL/GenBank/DDBJ whole genome shotgun (WGS) entry which is preliminary data.</text>
</comment>
<keyword evidence="3 4" id="KW-0408">Iron</keyword>
<accession>A0A1G2KWQ5</accession>
<keyword evidence="2 4" id="KW-0479">Metal-binding</keyword>
<evidence type="ECO:0000259" key="6">
    <source>
        <dbReference type="PROSITE" id="PS51007"/>
    </source>
</evidence>
<dbReference type="PROSITE" id="PS51007">
    <property type="entry name" value="CYTC"/>
    <property type="match status" value="1"/>
</dbReference>
<reference evidence="7 8" key="1">
    <citation type="journal article" date="2016" name="Nat. Commun.">
        <title>Thousands of microbial genomes shed light on interconnected biogeochemical processes in an aquifer system.</title>
        <authorList>
            <person name="Anantharaman K."/>
            <person name="Brown C.T."/>
            <person name="Hug L.A."/>
            <person name="Sharon I."/>
            <person name="Castelle C.J."/>
            <person name="Probst A.J."/>
            <person name="Thomas B.C."/>
            <person name="Singh A."/>
            <person name="Wilkins M.J."/>
            <person name="Karaoz U."/>
            <person name="Brodie E.L."/>
            <person name="Williams K.H."/>
            <person name="Hubbard S.S."/>
            <person name="Banfield J.F."/>
        </authorList>
    </citation>
    <scope>NUCLEOTIDE SEQUENCE [LARGE SCALE GENOMIC DNA]</scope>
</reference>
<dbReference type="GO" id="GO:0020037">
    <property type="term" value="F:heme binding"/>
    <property type="evidence" value="ECO:0007669"/>
    <property type="project" value="InterPro"/>
</dbReference>
<evidence type="ECO:0000256" key="1">
    <source>
        <dbReference type="ARBA" id="ARBA00022617"/>
    </source>
</evidence>
<evidence type="ECO:0000313" key="8">
    <source>
        <dbReference type="Proteomes" id="UP000177811"/>
    </source>
</evidence>
<sequence>MPSPHEIAAGEVTFTKECQPCHGPRGQKSMPGMKKDAANLASERVQKKTDAELAKIIREGKKGNQEMAGHPWLSESEVQNLIRYIRTLKTP</sequence>
<evidence type="ECO:0000256" key="4">
    <source>
        <dbReference type="PROSITE-ProRule" id="PRU00433"/>
    </source>
</evidence>